<keyword evidence="7 10" id="KW-0408">Iron</keyword>
<evidence type="ECO:0000313" key="13">
    <source>
        <dbReference type="Proteomes" id="UP001446205"/>
    </source>
</evidence>
<comment type="cofactor">
    <cofactor evidence="1">
        <name>[4Fe-4S] cluster</name>
        <dbReference type="ChEBI" id="CHEBI:49883"/>
    </cofactor>
</comment>
<dbReference type="Gene3D" id="3.20.20.70">
    <property type="entry name" value="Aldolase class I"/>
    <property type="match status" value="1"/>
</dbReference>
<dbReference type="SFLD" id="SFLDG01082">
    <property type="entry name" value="B12-binding_domain_containing"/>
    <property type="match status" value="1"/>
</dbReference>
<organism evidence="12 13">
    <name type="scientific">Thermithiobacillus plumbiphilus</name>
    <dbReference type="NCBI Taxonomy" id="1729899"/>
    <lineage>
        <taxon>Bacteria</taxon>
        <taxon>Pseudomonadati</taxon>
        <taxon>Pseudomonadota</taxon>
        <taxon>Acidithiobacillia</taxon>
        <taxon>Acidithiobacillales</taxon>
        <taxon>Thermithiobacillaceae</taxon>
        <taxon>Thermithiobacillus</taxon>
    </lineage>
</organism>
<dbReference type="SFLD" id="SFLDF00288">
    <property type="entry name" value="HemN-like__clustered_with_nucl"/>
    <property type="match status" value="1"/>
</dbReference>
<dbReference type="InterPro" id="IPR058240">
    <property type="entry name" value="rSAM_sf"/>
</dbReference>
<dbReference type="InterPro" id="IPR013785">
    <property type="entry name" value="Aldolase_TIM"/>
</dbReference>
<dbReference type="SFLD" id="SFLDF00562">
    <property type="entry name" value="HemN-like__clustered_with_heat"/>
    <property type="match status" value="1"/>
</dbReference>
<accession>A0ABU9D8Z2</accession>
<evidence type="ECO:0000259" key="11">
    <source>
        <dbReference type="PROSITE" id="PS51918"/>
    </source>
</evidence>
<keyword evidence="8 10" id="KW-0411">Iron-sulfur</keyword>
<dbReference type="InterPro" id="IPR034505">
    <property type="entry name" value="Coproporphyrinogen-III_oxidase"/>
</dbReference>
<feature type="domain" description="Radical SAM core" evidence="11">
    <location>
        <begin position="7"/>
        <end position="241"/>
    </location>
</feature>
<dbReference type="Pfam" id="PF04055">
    <property type="entry name" value="Radical_SAM"/>
    <property type="match status" value="1"/>
</dbReference>
<evidence type="ECO:0000256" key="7">
    <source>
        <dbReference type="ARBA" id="ARBA00023004"/>
    </source>
</evidence>
<dbReference type="PANTHER" id="PTHR13932:SF5">
    <property type="entry name" value="RADICAL S-ADENOSYL METHIONINE DOMAIN-CONTAINING PROTEIN 1, MITOCHONDRIAL"/>
    <property type="match status" value="1"/>
</dbReference>
<keyword evidence="6 10" id="KW-0479">Metal-binding</keyword>
<evidence type="ECO:0000256" key="3">
    <source>
        <dbReference type="ARBA" id="ARBA00017228"/>
    </source>
</evidence>
<evidence type="ECO:0000256" key="6">
    <source>
        <dbReference type="ARBA" id="ARBA00022723"/>
    </source>
</evidence>
<dbReference type="RefSeq" id="WP_341371048.1">
    <property type="nucleotide sequence ID" value="NZ_JBBPCO010000008.1"/>
</dbReference>
<dbReference type="Pfam" id="PF06969">
    <property type="entry name" value="HemN_C"/>
    <property type="match status" value="1"/>
</dbReference>
<dbReference type="InterPro" id="IPR004559">
    <property type="entry name" value="HemW-like"/>
</dbReference>
<dbReference type="SFLD" id="SFLDG01065">
    <property type="entry name" value="anaerobic_coproporphyrinogen-I"/>
    <property type="match status" value="1"/>
</dbReference>
<comment type="subcellular location">
    <subcellularLocation>
        <location evidence="10">Cytoplasm</location>
    </subcellularLocation>
</comment>
<dbReference type="InterPro" id="IPR010723">
    <property type="entry name" value="HemN_C"/>
</dbReference>
<keyword evidence="5 10" id="KW-0949">S-adenosyl-L-methionine</keyword>
<keyword evidence="4 10" id="KW-0349">Heme</keyword>
<dbReference type="SMART" id="SM00729">
    <property type="entry name" value="Elp3"/>
    <property type="match status" value="1"/>
</dbReference>
<dbReference type="InterPro" id="IPR007197">
    <property type="entry name" value="rSAM"/>
</dbReference>
<evidence type="ECO:0000256" key="2">
    <source>
        <dbReference type="ARBA" id="ARBA00006100"/>
    </source>
</evidence>
<sequence>MPLPLHFTTLPPLSLYVHLPWCVRKCPYCDFNSHAADGDLPEADYVDALLADLERDLPLIWGRQVETIFFGGGTPSLFSPDALDQLLSGIRARLPLAPFVEVTLEANPGTLESGRFQAFRALGINRLSIGVQSFDDVMLERLGRIHGAVQARAAVESALQAGFDSFNIDLMFGLPGQHMEAALRDLETALEFAPAHVSLYQLTLEPNTRFAYEPPPGLPDNDMAGEMEDLLRARLEAAGLARYEISAHARSGMRARHNLNYWRFGDYLGIGAGAHGKITSPGGILRTTKPRGPAQYMKQALATGDLGERQNVSPKSLPFEFALNVFRLVDGVETRLFEARTGLPLLAIQDALAQAEAAGLLRRDLLNMAPTQKGMHFLNDLVALFLPPA</sequence>
<reference evidence="12 13" key="1">
    <citation type="submission" date="2024-04" db="EMBL/GenBank/DDBJ databases">
        <authorList>
            <person name="Abashina T."/>
            <person name="Shaikin A."/>
        </authorList>
    </citation>
    <scope>NUCLEOTIDE SEQUENCE [LARGE SCALE GENOMIC DNA]</scope>
    <source>
        <strain evidence="12 13">AAFK</strain>
    </source>
</reference>
<dbReference type="NCBIfam" id="TIGR00539">
    <property type="entry name" value="hemN_rel"/>
    <property type="match status" value="1"/>
</dbReference>
<comment type="function">
    <text evidence="10">Probably acts as a heme chaperone, transferring heme to an unknown acceptor. Binds one molecule of heme per monomer, possibly covalently. Binds 1 [4Fe-4S] cluster. The cluster is coordinated with 3 cysteines and an exchangeable S-adenosyl-L-methionine.</text>
</comment>
<evidence type="ECO:0000256" key="4">
    <source>
        <dbReference type="ARBA" id="ARBA00022617"/>
    </source>
</evidence>
<comment type="similarity">
    <text evidence="2">Belongs to the anaerobic coproporphyrinogen-III oxidase family. HemW subfamily.</text>
</comment>
<name>A0ABU9D8Z2_9PROT</name>
<dbReference type="SFLD" id="SFLDS00029">
    <property type="entry name" value="Radical_SAM"/>
    <property type="match status" value="1"/>
</dbReference>
<keyword evidence="10" id="KW-0963">Cytoplasm</keyword>
<evidence type="ECO:0000256" key="9">
    <source>
        <dbReference type="ARBA" id="ARBA00023186"/>
    </source>
</evidence>
<evidence type="ECO:0000256" key="1">
    <source>
        <dbReference type="ARBA" id="ARBA00001966"/>
    </source>
</evidence>
<evidence type="ECO:0000256" key="10">
    <source>
        <dbReference type="RuleBase" id="RU364116"/>
    </source>
</evidence>
<keyword evidence="9 10" id="KW-0143">Chaperone</keyword>
<dbReference type="Proteomes" id="UP001446205">
    <property type="component" value="Unassembled WGS sequence"/>
</dbReference>
<dbReference type="EMBL" id="JBBPCO010000008">
    <property type="protein sequence ID" value="MEK8089990.1"/>
    <property type="molecule type" value="Genomic_DNA"/>
</dbReference>
<dbReference type="CDD" id="cd01335">
    <property type="entry name" value="Radical_SAM"/>
    <property type="match status" value="1"/>
</dbReference>
<gene>
    <name evidence="12" type="primary">hemW</name>
    <name evidence="12" type="ORF">WOB96_09440</name>
</gene>
<evidence type="ECO:0000313" key="12">
    <source>
        <dbReference type="EMBL" id="MEK8089990.1"/>
    </source>
</evidence>
<evidence type="ECO:0000256" key="5">
    <source>
        <dbReference type="ARBA" id="ARBA00022691"/>
    </source>
</evidence>
<keyword evidence="10" id="KW-0004">4Fe-4S</keyword>
<comment type="caution">
    <text evidence="12">The sequence shown here is derived from an EMBL/GenBank/DDBJ whole genome shotgun (WGS) entry which is preliminary data.</text>
</comment>
<dbReference type="SUPFAM" id="SSF102114">
    <property type="entry name" value="Radical SAM enzymes"/>
    <property type="match status" value="1"/>
</dbReference>
<protein>
    <recommendedName>
        <fullName evidence="3 10">Heme chaperone HemW</fullName>
    </recommendedName>
</protein>
<keyword evidence="13" id="KW-1185">Reference proteome</keyword>
<proteinExistence type="inferred from homology"/>
<dbReference type="PROSITE" id="PS51918">
    <property type="entry name" value="RADICAL_SAM"/>
    <property type="match status" value="1"/>
</dbReference>
<evidence type="ECO:0000256" key="8">
    <source>
        <dbReference type="ARBA" id="ARBA00023014"/>
    </source>
</evidence>
<dbReference type="PANTHER" id="PTHR13932">
    <property type="entry name" value="COPROPORPHYRINIGEN III OXIDASE"/>
    <property type="match status" value="1"/>
</dbReference>
<dbReference type="InterPro" id="IPR006638">
    <property type="entry name" value="Elp3/MiaA/NifB-like_rSAM"/>
</dbReference>